<reference evidence="1" key="1">
    <citation type="submission" date="2014-09" db="EMBL/GenBank/DDBJ databases">
        <authorList>
            <person name="Magalhaes I.L.F."/>
            <person name="Oliveira U."/>
            <person name="Santos F.R."/>
            <person name="Vidigal T.H.D.A."/>
            <person name="Brescovit A.D."/>
            <person name="Santos A.J."/>
        </authorList>
    </citation>
    <scope>NUCLEOTIDE SEQUENCE</scope>
    <source>
        <tissue evidence="1">Shoot tissue taken approximately 20 cm above the soil surface</tissue>
    </source>
</reference>
<evidence type="ECO:0000313" key="1">
    <source>
        <dbReference type="EMBL" id="JAD91981.1"/>
    </source>
</evidence>
<accession>A0A0A9DW13</accession>
<dbReference type="AlphaFoldDB" id="A0A0A9DW13"/>
<organism evidence="1">
    <name type="scientific">Arundo donax</name>
    <name type="common">Giant reed</name>
    <name type="synonym">Donax arundinaceus</name>
    <dbReference type="NCBI Taxonomy" id="35708"/>
    <lineage>
        <taxon>Eukaryota</taxon>
        <taxon>Viridiplantae</taxon>
        <taxon>Streptophyta</taxon>
        <taxon>Embryophyta</taxon>
        <taxon>Tracheophyta</taxon>
        <taxon>Spermatophyta</taxon>
        <taxon>Magnoliopsida</taxon>
        <taxon>Liliopsida</taxon>
        <taxon>Poales</taxon>
        <taxon>Poaceae</taxon>
        <taxon>PACMAD clade</taxon>
        <taxon>Arundinoideae</taxon>
        <taxon>Arundineae</taxon>
        <taxon>Arundo</taxon>
    </lineage>
</organism>
<reference evidence="1" key="2">
    <citation type="journal article" date="2015" name="Data Brief">
        <title>Shoot transcriptome of the giant reed, Arundo donax.</title>
        <authorList>
            <person name="Barrero R.A."/>
            <person name="Guerrero F.D."/>
            <person name="Moolhuijzen P."/>
            <person name="Goolsby J.A."/>
            <person name="Tidwell J."/>
            <person name="Bellgard S.E."/>
            <person name="Bellgard M.I."/>
        </authorList>
    </citation>
    <scope>NUCLEOTIDE SEQUENCE</scope>
    <source>
        <tissue evidence="1">Shoot tissue taken approximately 20 cm above the soil surface</tissue>
    </source>
</reference>
<name>A0A0A9DW13_ARUDO</name>
<sequence length="79" mass="9158">MSYASYAKIFKVIASLVQSYIQSFLFFSKKLQWNVYPIYIFIRDAGEIGLLNIFFARQLSLPTSDMFFSLMNLGCIAYC</sequence>
<dbReference type="EMBL" id="GBRH01205914">
    <property type="protein sequence ID" value="JAD91981.1"/>
    <property type="molecule type" value="Transcribed_RNA"/>
</dbReference>
<protein>
    <submittedName>
        <fullName evidence="1">Uncharacterized protein</fullName>
    </submittedName>
</protein>
<proteinExistence type="predicted"/>